<evidence type="ECO:0000313" key="13">
    <source>
        <dbReference type="EMBL" id="TKG60107.1"/>
    </source>
</evidence>
<dbReference type="EMBL" id="SWMS01000040">
    <property type="protein sequence ID" value="TKG60107.1"/>
    <property type="molecule type" value="Genomic_DNA"/>
</dbReference>
<keyword evidence="3 10" id="KW-0436">Ligase</keyword>
<evidence type="ECO:0000256" key="4">
    <source>
        <dbReference type="ARBA" id="ARBA00022723"/>
    </source>
</evidence>
<evidence type="ECO:0000256" key="2">
    <source>
        <dbReference type="ARBA" id="ARBA00013025"/>
    </source>
</evidence>
<evidence type="ECO:0000256" key="1">
    <source>
        <dbReference type="ARBA" id="ARBA00008276"/>
    </source>
</evidence>
<organism evidence="13 14">
    <name type="scientific">Prauserella endophytica</name>
    <dbReference type="NCBI Taxonomy" id="1592324"/>
    <lineage>
        <taxon>Bacteria</taxon>
        <taxon>Bacillati</taxon>
        <taxon>Actinomycetota</taxon>
        <taxon>Actinomycetes</taxon>
        <taxon>Pseudonocardiales</taxon>
        <taxon>Pseudonocardiaceae</taxon>
        <taxon>Prauserella</taxon>
        <taxon>Prauserella coralliicola group</taxon>
    </lineage>
</organism>
<dbReference type="PANTHER" id="PTHR11136:SF0">
    <property type="entry name" value="DIHYDROFOLATE SYNTHETASE-RELATED"/>
    <property type="match status" value="1"/>
</dbReference>
<dbReference type="EC" id="6.3.2.17" evidence="2"/>
<name>A0ABY2RTN9_9PSEU</name>
<dbReference type="NCBIfam" id="TIGR01499">
    <property type="entry name" value="folC"/>
    <property type="match status" value="1"/>
</dbReference>
<comment type="caution">
    <text evidence="13">The sequence shown here is derived from an EMBL/GenBank/DDBJ whole genome shotgun (WGS) entry which is preliminary data.</text>
</comment>
<reference evidence="13 14" key="1">
    <citation type="journal article" date="2015" name="Antonie Van Leeuwenhoek">
        <title>Prauserella endophytica sp. nov., an endophytic actinobacterium isolated from Tamarix taklamakanensis.</title>
        <authorList>
            <person name="Liu J.M."/>
            <person name="Habden X."/>
            <person name="Guo L."/>
            <person name="Tuo L."/>
            <person name="Jiang Z.K."/>
            <person name="Liu S.W."/>
            <person name="Liu X.F."/>
            <person name="Chen L."/>
            <person name="Li R.F."/>
            <person name="Zhang Y.Q."/>
            <person name="Sun C.H."/>
        </authorList>
    </citation>
    <scope>NUCLEOTIDE SEQUENCE [LARGE SCALE GENOMIC DNA]</scope>
    <source>
        <strain evidence="13 14">CGMCC 4.7182</strain>
    </source>
</reference>
<evidence type="ECO:0000256" key="10">
    <source>
        <dbReference type="PIRNR" id="PIRNR001563"/>
    </source>
</evidence>
<dbReference type="SUPFAM" id="SSF53244">
    <property type="entry name" value="MurD-like peptide ligases, peptide-binding domain"/>
    <property type="match status" value="1"/>
</dbReference>
<evidence type="ECO:0000256" key="7">
    <source>
        <dbReference type="ARBA" id="ARBA00022842"/>
    </source>
</evidence>
<dbReference type="Pfam" id="PF02875">
    <property type="entry name" value="Mur_ligase_C"/>
    <property type="match status" value="1"/>
</dbReference>
<dbReference type="Gene3D" id="3.40.1190.10">
    <property type="entry name" value="Mur-like, catalytic domain"/>
    <property type="match status" value="1"/>
</dbReference>
<comment type="catalytic activity">
    <reaction evidence="9">
        <text>(6S)-5,6,7,8-tetrahydrofolyl-(gamma-L-Glu)(n) + L-glutamate + ATP = (6S)-5,6,7,8-tetrahydrofolyl-(gamma-L-Glu)(n+1) + ADP + phosphate + H(+)</text>
        <dbReference type="Rhea" id="RHEA:10580"/>
        <dbReference type="Rhea" id="RHEA-COMP:14738"/>
        <dbReference type="Rhea" id="RHEA-COMP:14740"/>
        <dbReference type="ChEBI" id="CHEBI:15378"/>
        <dbReference type="ChEBI" id="CHEBI:29985"/>
        <dbReference type="ChEBI" id="CHEBI:30616"/>
        <dbReference type="ChEBI" id="CHEBI:43474"/>
        <dbReference type="ChEBI" id="CHEBI:141005"/>
        <dbReference type="ChEBI" id="CHEBI:456216"/>
        <dbReference type="EC" id="6.3.2.17"/>
    </reaction>
</comment>
<keyword evidence="4" id="KW-0479">Metal-binding</keyword>
<dbReference type="Proteomes" id="UP000309992">
    <property type="component" value="Unassembled WGS sequence"/>
</dbReference>
<feature type="domain" description="Mur ligase central" evidence="12">
    <location>
        <begin position="76"/>
        <end position="298"/>
    </location>
</feature>
<evidence type="ECO:0000313" key="14">
    <source>
        <dbReference type="Proteomes" id="UP000309992"/>
    </source>
</evidence>
<evidence type="ECO:0000256" key="6">
    <source>
        <dbReference type="ARBA" id="ARBA00022840"/>
    </source>
</evidence>
<keyword evidence="5 10" id="KW-0547">Nucleotide-binding</keyword>
<evidence type="ECO:0000256" key="3">
    <source>
        <dbReference type="ARBA" id="ARBA00022598"/>
    </source>
</evidence>
<evidence type="ECO:0000256" key="8">
    <source>
        <dbReference type="ARBA" id="ARBA00030592"/>
    </source>
</evidence>
<protein>
    <recommendedName>
        <fullName evidence="2">tetrahydrofolate synthase</fullName>
        <ecNumber evidence="2">6.3.2.17</ecNumber>
    </recommendedName>
    <alternativeName>
        <fullName evidence="8">Tetrahydrofolylpolyglutamate synthase</fullName>
    </alternativeName>
</protein>
<feature type="domain" description="Mur ligase C-terminal" evidence="11">
    <location>
        <begin position="322"/>
        <end position="442"/>
    </location>
</feature>
<keyword evidence="6 10" id="KW-0067">ATP-binding</keyword>
<dbReference type="InterPro" id="IPR001645">
    <property type="entry name" value="Folylpolyglutamate_synth"/>
</dbReference>
<evidence type="ECO:0000259" key="12">
    <source>
        <dbReference type="Pfam" id="PF08245"/>
    </source>
</evidence>
<gene>
    <name evidence="13" type="ORF">FCN18_35980</name>
</gene>
<proteinExistence type="inferred from homology"/>
<dbReference type="InterPro" id="IPR004101">
    <property type="entry name" value="Mur_ligase_C"/>
</dbReference>
<dbReference type="PANTHER" id="PTHR11136">
    <property type="entry name" value="FOLYLPOLYGLUTAMATE SYNTHASE-RELATED"/>
    <property type="match status" value="1"/>
</dbReference>
<comment type="similarity">
    <text evidence="1 10">Belongs to the folylpolyglutamate synthase family.</text>
</comment>
<keyword evidence="7" id="KW-0460">Magnesium</keyword>
<evidence type="ECO:0000256" key="9">
    <source>
        <dbReference type="ARBA" id="ARBA00047493"/>
    </source>
</evidence>
<dbReference type="SUPFAM" id="SSF53623">
    <property type="entry name" value="MurD-like peptide ligases, catalytic domain"/>
    <property type="match status" value="1"/>
</dbReference>
<evidence type="ECO:0000256" key="5">
    <source>
        <dbReference type="ARBA" id="ARBA00022741"/>
    </source>
</evidence>
<evidence type="ECO:0000259" key="11">
    <source>
        <dbReference type="Pfam" id="PF02875"/>
    </source>
</evidence>
<dbReference type="Pfam" id="PF08245">
    <property type="entry name" value="Mur_ligase_M"/>
    <property type="match status" value="1"/>
</dbReference>
<dbReference type="InterPro" id="IPR013221">
    <property type="entry name" value="Mur_ligase_cen"/>
</dbReference>
<dbReference type="InterPro" id="IPR036615">
    <property type="entry name" value="Mur_ligase_C_dom_sf"/>
</dbReference>
<sequence>MSLAGMWLSRLIGGGSRIGGVRRAGVWQWLDGHVDHERGVGVAAGGVVSQAPTTVVIERLLRTLGRPEQRVPVILVAGTNGKSTTARILAAVLAGSGLRVGLYTSPHLHRPQERITIDGVTITDDELAAVLDPLVADERTASELGRPSWFELMTAAAVGWFADQRVDVAVVETGLGGSGDATAALGAGLVVVTSVGVDHVEYFGDTRWDNAVAEAGAVPEGATVVLAEADPAMHPPFLGRRPSRVVTVDRDFGVAADAPVADGRTVSLFTPGATYDDVFLRLLAPWQAANAATALAAAEVWLARPVADQVVRAVCGALRASGRFELVHTPGPVLMDGAHNEEAATALARALRERFDGVSRTVVVGMTGTRAPEAFLSALGVGAGDWVICTSPRTPRAVPLARLAAAARAVGAGSVAVEADVGDAVRRAAAANDSTLTVVTGSLYVIGEALPVVRALVT</sequence>
<dbReference type="Gene3D" id="3.90.190.20">
    <property type="entry name" value="Mur ligase, C-terminal domain"/>
    <property type="match status" value="1"/>
</dbReference>
<accession>A0ABY2RTN9</accession>
<keyword evidence="14" id="KW-1185">Reference proteome</keyword>
<dbReference type="InterPro" id="IPR036565">
    <property type="entry name" value="Mur-like_cat_sf"/>
</dbReference>
<dbReference type="PIRSF" id="PIRSF001563">
    <property type="entry name" value="Folylpolyglu_synth"/>
    <property type="match status" value="1"/>
</dbReference>